<dbReference type="GO" id="GO:0004523">
    <property type="term" value="F:RNA-DNA hybrid ribonuclease activity"/>
    <property type="evidence" value="ECO:0007669"/>
    <property type="project" value="InterPro"/>
</dbReference>
<evidence type="ECO:0000313" key="3">
    <source>
        <dbReference type="Proteomes" id="UP001187192"/>
    </source>
</evidence>
<dbReference type="InterPro" id="IPR044730">
    <property type="entry name" value="RNase_H-like_dom_plant"/>
</dbReference>
<accession>A0AA88AD47</accession>
<dbReference type="PANTHER" id="PTHR47074">
    <property type="entry name" value="BNAC02G40300D PROTEIN"/>
    <property type="match status" value="1"/>
</dbReference>
<sequence length="140" mass="15316">MFLYGDLDKMWVVGARHSVGRSVRWSSPPGEDLKLNVDAAVWSDVVFVVGYHSRRSGSGVSVFGRFLGAHSPFVTECLALKEGLEFARTCNLRVAWIESNAANVVRAVSEQNFDGVDGVLIHDIINFMLDGDGESCSHIS</sequence>
<keyword evidence="3" id="KW-1185">Reference proteome</keyword>
<protein>
    <recommendedName>
        <fullName evidence="1">RNase H type-1 domain-containing protein</fullName>
    </recommendedName>
</protein>
<dbReference type="Proteomes" id="UP001187192">
    <property type="component" value="Unassembled WGS sequence"/>
</dbReference>
<dbReference type="Pfam" id="PF13456">
    <property type="entry name" value="RVT_3"/>
    <property type="match status" value="1"/>
</dbReference>
<reference evidence="2" key="1">
    <citation type="submission" date="2023-07" db="EMBL/GenBank/DDBJ databases">
        <title>draft genome sequence of fig (Ficus carica).</title>
        <authorList>
            <person name="Takahashi T."/>
            <person name="Nishimura K."/>
        </authorList>
    </citation>
    <scope>NUCLEOTIDE SEQUENCE</scope>
</reference>
<dbReference type="InterPro" id="IPR052929">
    <property type="entry name" value="RNase_H-like_EbsB-rel"/>
</dbReference>
<proteinExistence type="predicted"/>
<dbReference type="GO" id="GO:0003676">
    <property type="term" value="F:nucleic acid binding"/>
    <property type="evidence" value="ECO:0007669"/>
    <property type="project" value="InterPro"/>
</dbReference>
<dbReference type="PANTHER" id="PTHR47074:SF11">
    <property type="entry name" value="REVERSE TRANSCRIPTASE-LIKE PROTEIN"/>
    <property type="match status" value="1"/>
</dbReference>
<name>A0AA88AD47_FICCA</name>
<evidence type="ECO:0000259" key="1">
    <source>
        <dbReference type="Pfam" id="PF13456"/>
    </source>
</evidence>
<evidence type="ECO:0000313" key="2">
    <source>
        <dbReference type="EMBL" id="GMN48742.1"/>
    </source>
</evidence>
<dbReference type="EMBL" id="BTGU01000029">
    <property type="protein sequence ID" value="GMN48742.1"/>
    <property type="molecule type" value="Genomic_DNA"/>
</dbReference>
<feature type="domain" description="RNase H type-1" evidence="1">
    <location>
        <begin position="66"/>
        <end position="112"/>
    </location>
</feature>
<dbReference type="InterPro" id="IPR002156">
    <property type="entry name" value="RNaseH_domain"/>
</dbReference>
<dbReference type="AlphaFoldDB" id="A0AA88AD47"/>
<gene>
    <name evidence="2" type="ORF">TIFTF001_017909</name>
</gene>
<organism evidence="2 3">
    <name type="scientific">Ficus carica</name>
    <name type="common">Common fig</name>
    <dbReference type="NCBI Taxonomy" id="3494"/>
    <lineage>
        <taxon>Eukaryota</taxon>
        <taxon>Viridiplantae</taxon>
        <taxon>Streptophyta</taxon>
        <taxon>Embryophyta</taxon>
        <taxon>Tracheophyta</taxon>
        <taxon>Spermatophyta</taxon>
        <taxon>Magnoliopsida</taxon>
        <taxon>eudicotyledons</taxon>
        <taxon>Gunneridae</taxon>
        <taxon>Pentapetalae</taxon>
        <taxon>rosids</taxon>
        <taxon>fabids</taxon>
        <taxon>Rosales</taxon>
        <taxon>Moraceae</taxon>
        <taxon>Ficeae</taxon>
        <taxon>Ficus</taxon>
    </lineage>
</organism>
<dbReference type="CDD" id="cd06222">
    <property type="entry name" value="RNase_H_like"/>
    <property type="match status" value="1"/>
</dbReference>
<comment type="caution">
    <text evidence="2">The sequence shown here is derived from an EMBL/GenBank/DDBJ whole genome shotgun (WGS) entry which is preliminary data.</text>
</comment>